<sequence>MMVHADAGEYFGKAGDIIVICSVECVYIECHRLLVFPSLSLFYLNSVGRSALFCFLFGWGRVFLGALMLLKEGLDVRGRDARSRLAFSQNPLIKHAAGDLRIRLADGDGNEFIGQIGGFSHESEHDLAIMVSDFFENGSTGAESRCSSDSDPVFLIQITSWRASGCVSFHEDSFLLILVL</sequence>
<dbReference type="OrthoDB" id="10587889at2759"/>
<gene>
    <name evidence="1" type="ORF">HPP92_026703</name>
</gene>
<evidence type="ECO:0000313" key="1">
    <source>
        <dbReference type="EMBL" id="KAG0450536.1"/>
    </source>
</evidence>
<dbReference type="Proteomes" id="UP000639772">
    <property type="component" value="Unassembled WGS sequence"/>
</dbReference>
<organism evidence="1 2">
    <name type="scientific">Vanilla planifolia</name>
    <name type="common">Vanilla</name>
    <dbReference type="NCBI Taxonomy" id="51239"/>
    <lineage>
        <taxon>Eukaryota</taxon>
        <taxon>Viridiplantae</taxon>
        <taxon>Streptophyta</taxon>
        <taxon>Embryophyta</taxon>
        <taxon>Tracheophyta</taxon>
        <taxon>Spermatophyta</taxon>
        <taxon>Magnoliopsida</taxon>
        <taxon>Liliopsida</taxon>
        <taxon>Asparagales</taxon>
        <taxon>Orchidaceae</taxon>
        <taxon>Vanilloideae</taxon>
        <taxon>Vanilleae</taxon>
        <taxon>Vanilla</taxon>
    </lineage>
</organism>
<accession>A0A835U8Y0</accession>
<evidence type="ECO:0000313" key="2">
    <source>
        <dbReference type="Proteomes" id="UP000639772"/>
    </source>
</evidence>
<dbReference type="EMBL" id="JADCNM010000116">
    <property type="protein sequence ID" value="KAG0450536.1"/>
    <property type="molecule type" value="Genomic_DNA"/>
</dbReference>
<reference evidence="1 2" key="1">
    <citation type="journal article" date="2020" name="Nat. Food">
        <title>A phased Vanilla planifolia genome enables genetic improvement of flavour and production.</title>
        <authorList>
            <person name="Hasing T."/>
            <person name="Tang H."/>
            <person name="Brym M."/>
            <person name="Khazi F."/>
            <person name="Huang T."/>
            <person name="Chambers A.H."/>
        </authorList>
    </citation>
    <scope>NUCLEOTIDE SEQUENCE [LARGE SCALE GENOMIC DNA]</scope>
    <source>
        <tissue evidence="1">Leaf</tissue>
    </source>
</reference>
<dbReference type="AlphaFoldDB" id="A0A835U8Y0"/>
<proteinExistence type="predicted"/>
<comment type="caution">
    <text evidence="1">The sequence shown here is derived from an EMBL/GenBank/DDBJ whole genome shotgun (WGS) entry which is preliminary data.</text>
</comment>
<protein>
    <submittedName>
        <fullName evidence="1">Uncharacterized protein</fullName>
    </submittedName>
</protein>
<name>A0A835U8Y0_VANPL</name>